<evidence type="ECO:0008006" key="7">
    <source>
        <dbReference type="Google" id="ProtNLM"/>
    </source>
</evidence>
<evidence type="ECO:0000256" key="3">
    <source>
        <dbReference type="ARBA" id="ARBA00022691"/>
    </source>
</evidence>
<keyword evidence="3 4" id="KW-0949">S-adenosyl-L-methionine</keyword>
<dbReference type="GO" id="GO:0008173">
    <property type="term" value="F:RNA methyltransferase activity"/>
    <property type="evidence" value="ECO:0007669"/>
    <property type="project" value="InterPro"/>
</dbReference>
<dbReference type="GO" id="GO:0006396">
    <property type="term" value="P:RNA processing"/>
    <property type="evidence" value="ECO:0007669"/>
    <property type="project" value="InterPro"/>
</dbReference>
<dbReference type="CDD" id="cd02440">
    <property type="entry name" value="AdoMet_MTases"/>
    <property type="match status" value="1"/>
</dbReference>
<sequence length="564" mass="62475">MTSESETDNRAPCASSEGFALREHANENLLKLDTHDKYSTTTTIRKMIMRSIPPPTTNSPPCPLFSGLLRMRKSPSSPFLFLAFRTPEERAIAAQHLRCMSYRGKVPWHEVPVTSRDLHVTHKGGTRKRQRDEGSAGVRNVSQWEDLPMEEQLARKRAHCLKVMRSITAHGKSISEGLFTAVHPSPEVSGYRNHVLLTFGFTESGEPAIGFLKGAMVEGIHTIDSVLEKDIVTMSPLARVVAHAVMSVYGFFRAPERGGLEVQDKLKGEGFWRRLQVRHNVRGEVMVDIELDADSVPPNLLEAVKDRLIGVLQGMELQHELRNVSQKETAIVVSAHYHHGTGMTTPPPDAQRFLLFGAPTLTEHLSGLQFKLSPASFFQVNTPAMELLLRELATMAVLGPGTTLLDLCCGPGTIGLALAKHVKRVIGIELVESAVQDAKLNAELNNISNTTFHCGRVEHVLPEVIRGLLPEDRSDVVAVLDPPRAGVTPTVLKWIRGTPSIRRVVYISCEQKALERDCPPLTKPPTKMYRELPFRVVSSFAVDLFPHTPHVEMVVALARCDNES</sequence>
<dbReference type="PROSITE" id="PS51687">
    <property type="entry name" value="SAM_MT_RNA_M5U"/>
    <property type="match status" value="1"/>
</dbReference>
<name>G0TRC5_TRYVY</name>
<evidence type="ECO:0000313" key="6">
    <source>
        <dbReference type="EMBL" id="CCC46489.1"/>
    </source>
</evidence>
<evidence type="ECO:0000256" key="4">
    <source>
        <dbReference type="PROSITE-ProRule" id="PRU01024"/>
    </source>
</evidence>
<dbReference type="Pfam" id="PF05958">
    <property type="entry name" value="tRNA_U5-meth_tr"/>
    <property type="match status" value="1"/>
</dbReference>
<dbReference type="PANTHER" id="PTHR45904">
    <property type="entry name" value="TRNA (URACIL-5-)-METHYLTRANSFERASE"/>
    <property type="match status" value="1"/>
</dbReference>
<evidence type="ECO:0000256" key="1">
    <source>
        <dbReference type="ARBA" id="ARBA00022603"/>
    </source>
</evidence>
<organism evidence="6">
    <name type="scientific">Trypanosoma vivax (strain Y486)</name>
    <dbReference type="NCBI Taxonomy" id="1055687"/>
    <lineage>
        <taxon>Eukaryota</taxon>
        <taxon>Discoba</taxon>
        <taxon>Euglenozoa</taxon>
        <taxon>Kinetoplastea</taxon>
        <taxon>Metakinetoplastina</taxon>
        <taxon>Trypanosomatida</taxon>
        <taxon>Trypanosomatidae</taxon>
        <taxon>Trypanosoma</taxon>
        <taxon>Duttonella</taxon>
    </lineage>
</organism>
<evidence type="ECO:0000256" key="2">
    <source>
        <dbReference type="ARBA" id="ARBA00022679"/>
    </source>
</evidence>
<feature type="region of interest" description="Disordered" evidence="5">
    <location>
        <begin position="120"/>
        <end position="140"/>
    </location>
</feature>
<dbReference type="GO" id="GO:0032259">
    <property type="term" value="P:methylation"/>
    <property type="evidence" value="ECO:0007669"/>
    <property type="project" value="UniProtKB-KW"/>
</dbReference>
<dbReference type="InterPro" id="IPR010280">
    <property type="entry name" value="U5_MeTrfase_fam"/>
</dbReference>
<dbReference type="InterPro" id="IPR045850">
    <property type="entry name" value="TRM2_met"/>
</dbReference>
<dbReference type="SUPFAM" id="SSF53335">
    <property type="entry name" value="S-adenosyl-L-methionine-dependent methyltransferases"/>
    <property type="match status" value="1"/>
</dbReference>
<dbReference type="GO" id="GO:0003723">
    <property type="term" value="F:RNA binding"/>
    <property type="evidence" value="ECO:0007669"/>
    <property type="project" value="TreeGrafter"/>
</dbReference>
<accession>G0TRC5</accession>
<gene>
    <name evidence="6" type="ORF">TVY486_0101370</name>
</gene>
<comment type="caution">
    <text evidence="4">Lacks conserved residue(s) required for the propagation of feature annotation.</text>
</comment>
<dbReference type="Gene3D" id="3.40.50.150">
    <property type="entry name" value="Vaccinia Virus protein VP39"/>
    <property type="match status" value="1"/>
</dbReference>
<dbReference type="OMA" id="HGQPHIY"/>
<keyword evidence="1 4" id="KW-0489">Methyltransferase</keyword>
<feature type="active site" description="Nucleophile" evidence="4">
    <location>
        <position position="509"/>
    </location>
</feature>
<dbReference type="EMBL" id="HE573017">
    <property type="protein sequence ID" value="CCC46489.1"/>
    <property type="molecule type" value="Genomic_DNA"/>
</dbReference>
<dbReference type="Gene3D" id="2.40.50.1070">
    <property type="match status" value="1"/>
</dbReference>
<dbReference type="InterPro" id="IPR030391">
    <property type="entry name" value="MeTrfase_TrmA_CS"/>
</dbReference>
<dbReference type="PROSITE" id="PS01231">
    <property type="entry name" value="TRMA_2"/>
    <property type="match status" value="1"/>
</dbReference>
<protein>
    <recommendedName>
        <fullName evidence="7">tRNA (Uracil-5-)-methyltransferase</fullName>
    </recommendedName>
</protein>
<reference evidence="6" key="1">
    <citation type="journal article" date="2012" name="Proc. Natl. Acad. Sci. U.S.A.">
        <title>Antigenic diversity is generated by distinct evolutionary mechanisms in African trypanosome species.</title>
        <authorList>
            <person name="Jackson A.P."/>
            <person name="Berry A."/>
            <person name="Aslett M."/>
            <person name="Allison H.C."/>
            <person name="Burton P."/>
            <person name="Vavrova-Anderson J."/>
            <person name="Brown R."/>
            <person name="Browne H."/>
            <person name="Corton N."/>
            <person name="Hauser H."/>
            <person name="Gamble J."/>
            <person name="Gilderthorp R."/>
            <person name="Marcello L."/>
            <person name="McQuillan J."/>
            <person name="Otto T.D."/>
            <person name="Quail M.A."/>
            <person name="Sanders M.J."/>
            <person name="van Tonder A."/>
            <person name="Ginger M.L."/>
            <person name="Field M.C."/>
            <person name="Barry J.D."/>
            <person name="Hertz-Fowler C."/>
            <person name="Berriman M."/>
        </authorList>
    </citation>
    <scope>NUCLEOTIDE SEQUENCE</scope>
    <source>
        <strain evidence="6">Y486</strain>
    </source>
</reference>
<feature type="binding site" evidence="4">
    <location>
        <position position="481"/>
    </location>
    <ligand>
        <name>S-adenosyl-L-methionine</name>
        <dbReference type="ChEBI" id="CHEBI:59789"/>
    </ligand>
</feature>
<dbReference type="InterPro" id="IPR029063">
    <property type="entry name" value="SAM-dependent_MTases_sf"/>
</dbReference>
<comment type="similarity">
    <text evidence="4">Belongs to the class I-like SAM-binding methyltransferase superfamily. RNA M5U methyltransferase family.</text>
</comment>
<evidence type="ECO:0000256" key="5">
    <source>
        <dbReference type="SAM" id="MobiDB-lite"/>
    </source>
</evidence>
<feature type="binding site" evidence="4">
    <location>
        <position position="379"/>
    </location>
    <ligand>
        <name>S-adenosyl-L-methionine</name>
        <dbReference type="ChEBI" id="CHEBI:59789"/>
    </ligand>
</feature>
<feature type="binding site" evidence="4">
    <location>
        <position position="429"/>
    </location>
    <ligand>
        <name>S-adenosyl-L-methionine</name>
        <dbReference type="ChEBI" id="CHEBI:59789"/>
    </ligand>
</feature>
<proteinExistence type="inferred from homology"/>
<keyword evidence="2 4" id="KW-0808">Transferase</keyword>
<dbReference type="VEuPathDB" id="TriTrypDB:TvY486_0101370"/>
<dbReference type="PANTHER" id="PTHR45904:SF2">
    <property type="entry name" value="TRNA (URACIL-5-)-METHYLTRANSFERASE HOMOLOG A"/>
    <property type="match status" value="1"/>
</dbReference>
<dbReference type="AlphaFoldDB" id="G0TRC5"/>